<evidence type="ECO:0000313" key="2">
    <source>
        <dbReference type="Proteomes" id="UP000255193"/>
    </source>
</evidence>
<sequence>MVVREKNCYYAIALTDFFVFLSCAEKAIVKCDEFCYTHLTIFNVLHSTVKLRLNCEYAVT</sequence>
<dbReference type="EMBL" id="UGQA01000001">
    <property type="protein sequence ID" value="STY94510.1"/>
    <property type="molecule type" value="Genomic_DNA"/>
</dbReference>
<accession>A0A378Q120</accession>
<reference evidence="1 2" key="1">
    <citation type="submission" date="2018-06" db="EMBL/GenBank/DDBJ databases">
        <authorList>
            <consortium name="Pathogen Informatics"/>
            <person name="Doyle S."/>
        </authorList>
    </citation>
    <scope>NUCLEOTIDE SEQUENCE [LARGE SCALE GENOMIC DNA]</scope>
    <source>
        <strain evidence="1 2">NCTC11091</strain>
    </source>
</reference>
<organism evidence="1 2">
    <name type="scientific">Faucicola atlantae</name>
    <dbReference type="NCBI Taxonomy" id="34059"/>
    <lineage>
        <taxon>Bacteria</taxon>
        <taxon>Pseudomonadati</taxon>
        <taxon>Pseudomonadota</taxon>
        <taxon>Gammaproteobacteria</taxon>
        <taxon>Moraxellales</taxon>
        <taxon>Moraxellaceae</taxon>
        <taxon>Faucicola</taxon>
    </lineage>
</organism>
<proteinExistence type="predicted"/>
<dbReference type="AlphaFoldDB" id="A0A378Q120"/>
<name>A0A378Q120_9GAMM</name>
<protein>
    <submittedName>
        <fullName evidence="1">Uncharacterized protein</fullName>
    </submittedName>
</protein>
<dbReference type="Proteomes" id="UP000255193">
    <property type="component" value="Unassembled WGS sequence"/>
</dbReference>
<gene>
    <name evidence="1" type="ORF">NCTC11091_00274</name>
</gene>
<evidence type="ECO:0000313" key="1">
    <source>
        <dbReference type="EMBL" id="STY94510.1"/>
    </source>
</evidence>